<organism evidence="5 6">
    <name type="scientific">Dioscorea zingiberensis</name>
    <dbReference type="NCBI Taxonomy" id="325984"/>
    <lineage>
        <taxon>Eukaryota</taxon>
        <taxon>Viridiplantae</taxon>
        <taxon>Streptophyta</taxon>
        <taxon>Embryophyta</taxon>
        <taxon>Tracheophyta</taxon>
        <taxon>Spermatophyta</taxon>
        <taxon>Magnoliopsida</taxon>
        <taxon>Liliopsida</taxon>
        <taxon>Dioscoreales</taxon>
        <taxon>Dioscoreaceae</taxon>
        <taxon>Dioscorea</taxon>
    </lineage>
</organism>
<dbReference type="EMBL" id="JAGGNH010000004">
    <property type="protein sequence ID" value="KAJ0973649.1"/>
    <property type="molecule type" value="Genomic_DNA"/>
</dbReference>
<sequence length="422" mass="44958">MEDIIAVRRRLESIAGHLQPSETLTRDLLYRNPVSSSEKIIDGPSPVIIGGMVLDIHAVPDVHPVPGTTTPGKVRYVSGGVARNVAECMSKLGTRPFIISVVGFDMAGELLLNYWKSAGLSTEGILKLKGATTPVVSIIYDCNGESAAAVASVEAVETFVTPEWIRLFSHKICSAPVLMVDANLHPQAIEAACQLAAEYGTPLWFEPVSIAKSARIASIGNYITCASPNISELIAMTNALSPDKKFDPITKDFQSIESLFQMLKPAICALLEKGIKVLIITLGSYGVFLCSTEGLDFMNQALNRRTASSSGKQLYELVNKNRLANQFLHSIKTRPQSSLNAYHFPSLPASVVSLTGAGDCLVGGILASICAGMDVMQSTAVGIAVAKAAVEAESNVPTKDSLKTVRDEAVNILAAAKPLVFN</sequence>
<dbReference type="PANTHER" id="PTHR42909:SF1">
    <property type="entry name" value="CARBOHYDRATE KINASE PFKB DOMAIN-CONTAINING PROTEIN"/>
    <property type="match status" value="1"/>
</dbReference>
<keyword evidence="1" id="KW-0808">Transferase</keyword>
<accession>A0A9D5CIR6</accession>
<gene>
    <name evidence="5" type="ORF">J5N97_015614</name>
</gene>
<keyword evidence="2" id="KW-0479">Metal-binding</keyword>
<protein>
    <recommendedName>
        <fullName evidence="4">Carbohydrate kinase PfkB domain-containing protein</fullName>
    </recommendedName>
</protein>
<comment type="caution">
    <text evidence="5">The sequence shown here is derived from an EMBL/GenBank/DDBJ whole genome shotgun (WGS) entry which is preliminary data.</text>
</comment>
<dbReference type="InterPro" id="IPR029056">
    <property type="entry name" value="Ribokinase-like"/>
</dbReference>
<dbReference type="GO" id="GO:0016798">
    <property type="term" value="F:hydrolase activity, acting on glycosyl bonds"/>
    <property type="evidence" value="ECO:0007669"/>
    <property type="project" value="TreeGrafter"/>
</dbReference>
<feature type="domain" description="Carbohydrate kinase PfkB" evidence="4">
    <location>
        <begin position="47"/>
        <end position="298"/>
    </location>
</feature>
<reference evidence="5" key="1">
    <citation type="submission" date="2021-03" db="EMBL/GenBank/DDBJ databases">
        <authorList>
            <person name="Li Z."/>
            <person name="Yang C."/>
        </authorList>
    </citation>
    <scope>NUCLEOTIDE SEQUENCE</scope>
    <source>
        <strain evidence="5">Dzin_1.0</strain>
        <tissue evidence="5">Leaf</tissue>
    </source>
</reference>
<dbReference type="OrthoDB" id="198885at2759"/>
<dbReference type="SUPFAM" id="SSF53613">
    <property type="entry name" value="Ribokinase-like"/>
    <property type="match status" value="1"/>
</dbReference>
<evidence type="ECO:0000313" key="5">
    <source>
        <dbReference type="EMBL" id="KAJ0973649.1"/>
    </source>
</evidence>
<dbReference type="InterPro" id="IPR002173">
    <property type="entry name" value="Carboh/pur_kinase_PfkB_CS"/>
</dbReference>
<proteinExistence type="predicted"/>
<evidence type="ECO:0000256" key="2">
    <source>
        <dbReference type="ARBA" id="ARBA00022723"/>
    </source>
</evidence>
<evidence type="ECO:0000256" key="3">
    <source>
        <dbReference type="ARBA" id="ARBA00022777"/>
    </source>
</evidence>
<dbReference type="PROSITE" id="PS00583">
    <property type="entry name" value="PFKB_KINASES_1"/>
    <property type="match status" value="1"/>
</dbReference>
<evidence type="ECO:0000259" key="4">
    <source>
        <dbReference type="Pfam" id="PF00294"/>
    </source>
</evidence>
<keyword evidence="6" id="KW-1185">Reference proteome</keyword>
<reference evidence="5" key="2">
    <citation type="journal article" date="2022" name="Hortic Res">
        <title>The genome of Dioscorea zingiberensis sheds light on the biosynthesis, origin and evolution of the medicinally important diosgenin saponins.</title>
        <authorList>
            <person name="Li Y."/>
            <person name="Tan C."/>
            <person name="Li Z."/>
            <person name="Guo J."/>
            <person name="Li S."/>
            <person name="Chen X."/>
            <person name="Wang C."/>
            <person name="Dai X."/>
            <person name="Yang H."/>
            <person name="Song W."/>
            <person name="Hou L."/>
            <person name="Xu J."/>
            <person name="Tong Z."/>
            <person name="Xu A."/>
            <person name="Yuan X."/>
            <person name="Wang W."/>
            <person name="Yang Q."/>
            <person name="Chen L."/>
            <person name="Sun Z."/>
            <person name="Wang K."/>
            <person name="Pan B."/>
            <person name="Chen J."/>
            <person name="Bao Y."/>
            <person name="Liu F."/>
            <person name="Qi X."/>
            <person name="Gang D.R."/>
            <person name="Wen J."/>
            <person name="Li J."/>
        </authorList>
    </citation>
    <scope>NUCLEOTIDE SEQUENCE</scope>
    <source>
        <strain evidence="5">Dzin_1.0</strain>
    </source>
</reference>
<dbReference type="InterPro" id="IPR011611">
    <property type="entry name" value="PfkB_dom"/>
</dbReference>
<evidence type="ECO:0000256" key="1">
    <source>
        <dbReference type="ARBA" id="ARBA00022679"/>
    </source>
</evidence>
<dbReference type="GO" id="GO:0046872">
    <property type="term" value="F:metal ion binding"/>
    <property type="evidence" value="ECO:0007669"/>
    <property type="project" value="UniProtKB-KW"/>
</dbReference>
<evidence type="ECO:0000313" key="6">
    <source>
        <dbReference type="Proteomes" id="UP001085076"/>
    </source>
</evidence>
<dbReference type="AlphaFoldDB" id="A0A9D5CIR6"/>
<dbReference type="GO" id="GO:0004730">
    <property type="term" value="F:pseudouridylate synthase activity"/>
    <property type="evidence" value="ECO:0007669"/>
    <property type="project" value="TreeGrafter"/>
</dbReference>
<dbReference type="Proteomes" id="UP001085076">
    <property type="component" value="Miscellaneous, Linkage group lg04"/>
</dbReference>
<keyword evidence="3" id="KW-0418">Kinase</keyword>
<dbReference type="Pfam" id="PF00294">
    <property type="entry name" value="PfkB"/>
    <property type="match status" value="2"/>
</dbReference>
<dbReference type="Gene3D" id="3.40.1190.20">
    <property type="match status" value="1"/>
</dbReference>
<dbReference type="CDD" id="cd01941">
    <property type="entry name" value="YeiC_kinase_like"/>
    <property type="match status" value="1"/>
</dbReference>
<feature type="domain" description="Carbohydrate kinase PfkB" evidence="4">
    <location>
        <begin position="341"/>
        <end position="393"/>
    </location>
</feature>
<dbReference type="GO" id="GO:0005737">
    <property type="term" value="C:cytoplasm"/>
    <property type="evidence" value="ECO:0007669"/>
    <property type="project" value="TreeGrafter"/>
</dbReference>
<name>A0A9D5CIR6_9LILI</name>
<dbReference type="GO" id="GO:0016301">
    <property type="term" value="F:kinase activity"/>
    <property type="evidence" value="ECO:0007669"/>
    <property type="project" value="UniProtKB-KW"/>
</dbReference>
<dbReference type="PANTHER" id="PTHR42909">
    <property type="entry name" value="ZGC:136858"/>
    <property type="match status" value="1"/>
</dbReference>